<evidence type="ECO:0000256" key="6">
    <source>
        <dbReference type="ARBA" id="ARBA00022989"/>
    </source>
</evidence>
<comment type="subcellular location">
    <subcellularLocation>
        <location evidence="1 8">Cell membrane</location>
        <topology evidence="1 8">Multi-pass membrane protein</topology>
    </subcellularLocation>
</comment>
<evidence type="ECO:0000256" key="2">
    <source>
        <dbReference type="ARBA" id="ARBA00007783"/>
    </source>
</evidence>
<dbReference type="PANTHER" id="PTHR30413:SF10">
    <property type="entry name" value="CAPSULE POLYSACCHARIDE EXPORT INNER-MEMBRANE PROTEIN CTRC"/>
    <property type="match status" value="1"/>
</dbReference>
<dbReference type="AlphaFoldDB" id="A0A4R6BAP5"/>
<feature type="transmembrane region" description="Helical" evidence="8">
    <location>
        <begin position="68"/>
        <end position="88"/>
    </location>
</feature>
<feature type="transmembrane region" description="Helical" evidence="8">
    <location>
        <begin position="147"/>
        <end position="165"/>
    </location>
</feature>
<dbReference type="Pfam" id="PF01061">
    <property type="entry name" value="ABC2_membrane"/>
    <property type="match status" value="1"/>
</dbReference>
<evidence type="ECO:0000256" key="3">
    <source>
        <dbReference type="ARBA" id="ARBA00022448"/>
    </source>
</evidence>
<dbReference type="PANTHER" id="PTHR30413">
    <property type="entry name" value="INNER MEMBRANE TRANSPORT PERMEASE"/>
    <property type="match status" value="1"/>
</dbReference>
<evidence type="ECO:0000313" key="11">
    <source>
        <dbReference type="Proteomes" id="UP000295310"/>
    </source>
</evidence>
<name>A0A4R6BAP5_9STAP</name>
<evidence type="ECO:0000256" key="1">
    <source>
        <dbReference type="ARBA" id="ARBA00004651"/>
    </source>
</evidence>
<dbReference type="GO" id="GO:0005886">
    <property type="term" value="C:plasma membrane"/>
    <property type="evidence" value="ECO:0007669"/>
    <property type="project" value="UniProtKB-SubCell"/>
</dbReference>
<keyword evidence="5 8" id="KW-0812">Transmembrane</keyword>
<feature type="transmembrane region" description="Helical" evidence="8">
    <location>
        <begin position="238"/>
        <end position="256"/>
    </location>
</feature>
<dbReference type="InterPro" id="IPR013525">
    <property type="entry name" value="ABC2_TM"/>
</dbReference>
<keyword evidence="7 8" id="KW-0472">Membrane</keyword>
<keyword evidence="4 8" id="KW-1003">Cell membrane</keyword>
<dbReference type="RefSeq" id="WP_133432801.1">
    <property type="nucleotide sequence ID" value="NZ_SCWA01000028.1"/>
</dbReference>
<dbReference type="EMBL" id="SCWA01000028">
    <property type="protein sequence ID" value="TDL93357.1"/>
    <property type="molecule type" value="Genomic_DNA"/>
</dbReference>
<comment type="similarity">
    <text evidence="2 8">Belongs to the ABC-2 integral membrane protein family.</text>
</comment>
<evidence type="ECO:0000256" key="8">
    <source>
        <dbReference type="RuleBase" id="RU361157"/>
    </source>
</evidence>
<proteinExistence type="inferred from homology"/>
<organism evidence="10 11">
    <name type="scientific">Macrococcus brunensis</name>
    <dbReference type="NCBI Taxonomy" id="198483"/>
    <lineage>
        <taxon>Bacteria</taxon>
        <taxon>Bacillati</taxon>
        <taxon>Bacillota</taxon>
        <taxon>Bacilli</taxon>
        <taxon>Bacillales</taxon>
        <taxon>Staphylococcaceae</taxon>
        <taxon>Macrococcus</taxon>
    </lineage>
</organism>
<dbReference type="PROSITE" id="PS51012">
    <property type="entry name" value="ABC_TM2"/>
    <property type="match status" value="1"/>
</dbReference>
<reference evidence="10 11" key="1">
    <citation type="submission" date="2019-01" db="EMBL/GenBank/DDBJ databases">
        <title>Draft genome sequences of the type strains of six Macrococcus species.</title>
        <authorList>
            <person name="Mazhar S."/>
            <person name="Altermann E."/>
            <person name="Hill C."/>
            <person name="Mcauliffe O."/>
        </authorList>
    </citation>
    <scope>NUCLEOTIDE SEQUENCE [LARGE SCALE GENOMIC DNA]</scope>
    <source>
        <strain evidence="10 11">CCM4811</strain>
    </source>
</reference>
<evidence type="ECO:0000256" key="4">
    <source>
        <dbReference type="ARBA" id="ARBA00022475"/>
    </source>
</evidence>
<gene>
    <name evidence="10" type="ORF">ERX27_10710</name>
</gene>
<dbReference type="InterPro" id="IPR047817">
    <property type="entry name" value="ABC2_TM_bact-type"/>
</dbReference>
<sequence>MKEVFRILKEQYDNFHMIRKLAVYNMKSEYSNHYLGAFWNILQPLIQVVIYYIVFGMGLRGNGGGVEYLVHLITGLFPWLFISQSINAGSGAIQAQLGLVTKMKFPASVLISINFANTFINLMFTTAIIFLLSVFNHMVSWTHYFEFFYFVIAAFALIFAINLIMSTLTILIRDTRLILQNIIRMCFFLTPIFWEVKTVGPVLREITALNPFSYLIGIYRNAFINGQEGIYGTISDHLYFWSLTLLLLYVGSHIHNRFKNRLVDYI</sequence>
<dbReference type="GO" id="GO:0015920">
    <property type="term" value="P:lipopolysaccharide transport"/>
    <property type="evidence" value="ECO:0007669"/>
    <property type="project" value="TreeGrafter"/>
</dbReference>
<evidence type="ECO:0000313" key="10">
    <source>
        <dbReference type="EMBL" id="TDL93357.1"/>
    </source>
</evidence>
<dbReference type="OrthoDB" id="9794365at2"/>
<dbReference type="Proteomes" id="UP000295310">
    <property type="component" value="Unassembled WGS sequence"/>
</dbReference>
<keyword evidence="6 8" id="KW-1133">Transmembrane helix</keyword>
<dbReference type="GO" id="GO:0140359">
    <property type="term" value="F:ABC-type transporter activity"/>
    <property type="evidence" value="ECO:0007669"/>
    <property type="project" value="InterPro"/>
</dbReference>
<feature type="transmembrane region" description="Helical" evidence="8">
    <location>
        <begin position="109"/>
        <end position="135"/>
    </location>
</feature>
<comment type="caution">
    <text evidence="10">The sequence shown here is derived from an EMBL/GenBank/DDBJ whole genome shotgun (WGS) entry which is preliminary data.</text>
</comment>
<protein>
    <recommendedName>
        <fullName evidence="8">Transport permease protein</fullName>
    </recommendedName>
</protein>
<accession>A0A4R6BAP5</accession>
<keyword evidence="3 8" id="KW-0813">Transport</keyword>
<feature type="transmembrane region" description="Helical" evidence="8">
    <location>
        <begin position="34"/>
        <end position="56"/>
    </location>
</feature>
<feature type="domain" description="ABC transmembrane type-2" evidence="9">
    <location>
        <begin position="35"/>
        <end position="258"/>
    </location>
</feature>
<evidence type="ECO:0000256" key="5">
    <source>
        <dbReference type="ARBA" id="ARBA00022692"/>
    </source>
</evidence>
<evidence type="ECO:0000259" key="9">
    <source>
        <dbReference type="PROSITE" id="PS51012"/>
    </source>
</evidence>
<feature type="transmembrane region" description="Helical" evidence="8">
    <location>
        <begin position="177"/>
        <end position="194"/>
    </location>
</feature>
<keyword evidence="11" id="KW-1185">Reference proteome</keyword>
<evidence type="ECO:0000256" key="7">
    <source>
        <dbReference type="ARBA" id="ARBA00023136"/>
    </source>
</evidence>